<evidence type="ECO:0000256" key="4">
    <source>
        <dbReference type="ARBA" id="ARBA00022692"/>
    </source>
</evidence>
<proteinExistence type="inferred from homology"/>
<dbReference type="InterPro" id="IPR043429">
    <property type="entry name" value="ArtM/GltK/GlnP/TcyL/YhdX-like"/>
</dbReference>
<dbReference type="NCBIfam" id="TIGR01726">
    <property type="entry name" value="HEQRo_perm_3TM"/>
    <property type="match status" value="1"/>
</dbReference>
<feature type="transmembrane region" description="Helical" evidence="8">
    <location>
        <begin position="54"/>
        <end position="74"/>
    </location>
</feature>
<dbReference type="PANTHER" id="PTHR30614">
    <property type="entry name" value="MEMBRANE COMPONENT OF AMINO ACID ABC TRANSPORTER"/>
    <property type="match status" value="1"/>
</dbReference>
<dbReference type="Pfam" id="PF00528">
    <property type="entry name" value="BPD_transp_1"/>
    <property type="match status" value="1"/>
</dbReference>
<evidence type="ECO:0000256" key="5">
    <source>
        <dbReference type="ARBA" id="ARBA00022970"/>
    </source>
</evidence>
<protein>
    <submittedName>
        <fullName evidence="10">Amino acid ABC transporter permease</fullName>
    </submittedName>
</protein>
<feature type="domain" description="ABC transmembrane type-1" evidence="9">
    <location>
        <begin position="16"/>
        <end position="204"/>
    </location>
</feature>
<dbReference type="InterPro" id="IPR035906">
    <property type="entry name" value="MetI-like_sf"/>
</dbReference>
<dbReference type="GO" id="GO:0006865">
    <property type="term" value="P:amino acid transport"/>
    <property type="evidence" value="ECO:0007669"/>
    <property type="project" value="UniProtKB-KW"/>
</dbReference>
<keyword evidence="2 8" id="KW-0813">Transport</keyword>
<evidence type="ECO:0000256" key="2">
    <source>
        <dbReference type="ARBA" id="ARBA00022448"/>
    </source>
</evidence>
<dbReference type="FunFam" id="1.10.3720.10:FF:000033">
    <property type="entry name" value="Polar amino acid ABC transporter permease"/>
    <property type="match status" value="1"/>
</dbReference>
<reference evidence="10 11" key="1">
    <citation type="submission" date="2020-02" db="EMBL/GenBank/DDBJ databases">
        <title>Complete genome sequences of six Lactobacillus iners strains isolated from the human vagina.</title>
        <authorList>
            <person name="France M.T."/>
            <person name="Rutt L."/>
            <person name="Narina S."/>
            <person name="Arbaugh S."/>
            <person name="Humphrys M.S."/>
            <person name="Ma B."/>
            <person name="Hayward M.R."/>
            <person name="Relman D."/>
            <person name="Kwon D.S."/>
            <person name="Ravel J."/>
        </authorList>
    </citation>
    <scope>NUCLEOTIDE SEQUENCE [LARGE SCALE GENOMIC DNA]</scope>
    <source>
        <strain evidence="10 11">C0210C1</strain>
    </source>
</reference>
<feature type="transmembrane region" description="Helical" evidence="8">
    <location>
        <begin position="20"/>
        <end position="42"/>
    </location>
</feature>
<comment type="subcellular location">
    <subcellularLocation>
        <location evidence="1 8">Cell membrane</location>
        <topology evidence="1 8">Multi-pass membrane protein</topology>
    </subcellularLocation>
</comment>
<dbReference type="AlphaFoldDB" id="A0A6G7B2S6"/>
<evidence type="ECO:0000256" key="7">
    <source>
        <dbReference type="ARBA" id="ARBA00023136"/>
    </source>
</evidence>
<keyword evidence="3" id="KW-1003">Cell membrane</keyword>
<dbReference type="EMBL" id="CP049228">
    <property type="protein sequence ID" value="QIH23630.1"/>
    <property type="molecule type" value="Genomic_DNA"/>
</dbReference>
<dbReference type="InterPro" id="IPR010065">
    <property type="entry name" value="AA_ABC_transptr_permease_3TM"/>
</dbReference>
<keyword evidence="4 8" id="KW-0812">Transmembrane</keyword>
<evidence type="ECO:0000256" key="1">
    <source>
        <dbReference type="ARBA" id="ARBA00004651"/>
    </source>
</evidence>
<sequence length="212" mass="23414">MINILVNHWPQFMQGLSSTIMCSLIAIFFSLIIGVICALVEVSPCRIPHLIARIYVEIFRNIPLLIIVMIFYLVVPQMGLKLTGFGAGTIALTLYTSAFISETVKSGINSIGIGQMEGARSNGMSYVQAMRYVVLPQALKVVIPPLGNQFISLIKNSSVLAFVAGFDLMYQADVISLASFETVNTYIVVGLLYLVLTLPLSYYMRYLEEKLA</sequence>
<evidence type="ECO:0000313" key="11">
    <source>
        <dbReference type="Proteomes" id="UP000501676"/>
    </source>
</evidence>
<comment type="similarity">
    <text evidence="8">Belongs to the binding-protein-dependent transport system permease family.</text>
</comment>
<dbReference type="RefSeq" id="WP_006729074.1">
    <property type="nucleotide sequence ID" value="NZ_CP045664.1"/>
</dbReference>
<dbReference type="PROSITE" id="PS50928">
    <property type="entry name" value="ABC_TM1"/>
    <property type="match status" value="1"/>
</dbReference>
<dbReference type="PANTHER" id="PTHR30614:SF7">
    <property type="entry name" value="GLUTAMINE ABC TRANSPORTER PERMEASE PROTEIN GLNM-RELATED"/>
    <property type="match status" value="1"/>
</dbReference>
<name>A0A6G7B2S6_9LACO</name>
<gene>
    <name evidence="10" type="ORF">G6Z83_02625</name>
</gene>
<keyword evidence="6 8" id="KW-1133">Transmembrane helix</keyword>
<evidence type="ECO:0000256" key="3">
    <source>
        <dbReference type="ARBA" id="ARBA00022475"/>
    </source>
</evidence>
<accession>A0A6G7B2S6</accession>
<keyword evidence="5" id="KW-0029">Amino-acid transport</keyword>
<dbReference type="GO" id="GO:0022857">
    <property type="term" value="F:transmembrane transporter activity"/>
    <property type="evidence" value="ECO:0007669"/>
    <property type="project" value="InterPro"/>
</dbReference>
<evidence type="ECO:0000256" key="6">
    <source>
        <dbReference type="ARBA" id="ARBA00022989"/>
    </source>
</evidence>
<evidence type="ECO:0000256" key="8">
    <source>
        <dbReference type="RuleBase" id="RU363032"/>
    </source>
</evidence>
<keyword evidence="7 8" id="KW-0472">Membrane</keyword>
<evidence type="ECO:0000313" key="10">
    <source>
        <dbReference type="EMBL" id="QIH23630.1"/>
    </source>
</evidence>
<dbReference type="SUPFAM" id="SSF161098">
    <property type="entry name" value="MetI-like"/>
    <property type="match status" value="1"/>
</dbReference>
<dbReference type="GO" id="GO:0043190">
    <property type="term" value="C:ATP-binding cassette (ABC) transporter complex"/>
    <property type="evidence" value="ECO:0007669"/>
    <property type="project" value="InterPro"/>
</dbReference>
<dbReference type="CDD" id="cd06261">
    <property type="entry name" value="TM_PBP2"/>
    <property type="match status" value="1"/>
</dbReference>
<dbReference type="Proteomes" id="UP000501676">
    <property type="component" value="Chromosome"/>
</dbReference>
<evidence type="ECO:0000259" key="9">
    <source>
        <dbReference type="PROSITE" id="PS50928"/>
    </source>
</evidence>
<organism evidence="10 11">
    <name type="scientific">Lactobacillus iners</name>
    <dbReference type="NCBI Taxonomy" id="147802"/>
    <lineage>
        <taxon>Bacteria</taxon>
        <taxon>Bacillati</taxon>
        <taxon>Bacillota</taxon>
        <taxon>Bacilli</taxon>
        <taxon>Lactobacillales</taxon>
        <taxon>Lactobacillaceae</taxon>
        <taxon>Lactobacillus</taxon>
    </lineage>
</organism>
<dbReference type="InterPro" id="IPR000515">
    <property type="entry name" value="MetI-like"/>
</dbReference>
<dbReference type="Gene3D" id="1.10.3720.10">
    <property type="entry name" value="MetI-like"/>
    <property type="match status" value="1"/>
</dbReference>